<evidence type="ECO:0000259" key="3">
    <source>
        <dbReference type="Pfam" id="PF06094"/>
    </source>
</evidence>
<proteinExistence type="inferred from homology"/>
<organism evidence="4 5">
    <name type="scientific">Niallia oryzisoli</name>
    <dbReference type="NCBI Taxonomy" id="1737571"/>
    <lineage>
        <taxon>Bacteria</taxon>
        <taxon>Bacillati</taxon>
        <taxon>Bacillota</taxon>
        <taxon>Bacilli</taxon>
        <taxon>Bacillales</taxon>
        <taxon>Bacillaceae</taxon>
        <taxon>Niallia</taxon>
    </lineage>
</organism>
<dbReference type="InterPro" id="IPR013024">
    <property type="entry name" value="GGCT-like"/>
</dbReference>
<sequence length="286" mass="33354">MEKIYRVFVYGTLRKHESNHYLIKEARCVSSQSWTNGILYDTGDGYPGMAKSTRKRVYGEVYEVDAQQLEQLDALEDYKGEGQDNLYERKIQMAHTDFGAVEAYVYVYASPIYALEEITFGDWKCHQHLHQNELLYFAYGSCMDDERFKRDRVKHQFERVVGCGKVKNFSVAYTLKAHDGGRADLIESDEQVEGKVYRISSETLTYLYRREGVNDQIYRPTFIDVTIDEKTYKNVLTFLVVDKVKETAPPEHYATEILRGAKGFVSDSYYKKLVDDLYHKFGMKQI</sequence>
<dbReference type="SUPFAM" id="SSF110857">
    <property type="entry name" value="Gamma-glutamyl cyclotransferase-like"/>
    <property type="match status" value="2"/>
</dbReference>
<accession>A0ABZ2CJR3</accession>
<dbReference type="EMBL" id="CP137640">
    <property type="protein sequence ID" value="WVX84041.1"/>
    <property type="molecule type" value="Genomic_DNA"/>
</dbReference>
<dbReference type="Pfam" id="PF06094">
    <property type="entry name" value="GGACT"/>
    <property type="match status" value="1"/>
</dbReference>
<dbReference type="InterPro" id="IPR036568">
    <property type="entry name" value="GGCT-like_sf"/>
</dbReference>
<dbReference type="CDD" id="cd06661">
    <property type="entry name" value="GGCT_like"/>
    <property type="match status" value="2"/>
</dbReference>
<reference evidence="4 5" key="1">
    <citation type="submission" date="2023-10" db="EMBL/GenBank/DDBJ databases">
        <title>Niallia locisalis sp.nov. isolated from a salt pond sample.</title>
        <authorList>
            <person name="Li X.-J."/>
            <person name="Dong L."/>
        </authorList>
    </citation>
    <scope>NUCLEOTIDE SEQUENCE [LARGE SCALE GENOMIC DNA]</scope>
    <source>
        <strain evidence="4 5">DSM 29761</strain>
    </source>
</reference>
<evidence type="ECO:0000256" key="2">
    <source>
        <dbReference type="RuleBase" id="RU367036"/>
    </source>
</evidence>
<evidence type="ECO:0000256" key="1">
    <source>
        <dbReference type="ARBA" id="ARBA00008861"/>
    </source>
</evidence>
<dbReference type="Gene3D" id="3.10.490.10">
    <property type="entry name" value="Gamma-glutamyl cyclotransferase-like"/>
    <property type="match status" value="2"/>
</dbReference>
<dbReference type="PANTHER" id="PTHR12510:SF4">
    <property type="entry name" value="GAMMA-GLUTAMYLAMINECYCLOTRANSFERASE"/>
    <property type="match status" value="1"/>
</dbReference>
<comment type="similarity">
    <text evidence="1 2">Belongs to the gamma-glutamylcyclotransferase family.</text>
</comment>
<dbReference type="Proteomes" id="UP001357223">
    <property type="component" value="Chromosome"/>
</dbReference>
<dbReference type="InterPro" id="IPR039126">
    <property type="entry name" value="GGACT"/>
</dbReference>
<feature type="domain" description="Gamma-glutamylcyclotransferase AIG2-like" evidence="3">
    <location>
        <begin position="7"/>
        <end position="124"/>
    </location>
</feature>
<dbReference type="PANTHER" id="PTHR12510">
    <property type="entry name" value="TROPONIN C-AKIN-1 PROTEIN"/>
    <property type="match status" value="1"/>
</dbReference>
<dbReference type="InterPro" id="IPR009288">
    <property type="entry name" value="AIG2-like_dom"/>
</dbReference>
<dbReference type="Pfam" id="PF13772">
    <property type="entry name" value="AIG2_2"/>
    <property type="match status" value="1"/>
</dbReference>
<protein>
    <recommendedName>
        <fullName evidence="2">Gamma-glutamylcyclotransferase family protein</fullName>
    </recommendedName>
</protein>
<gene>
    <name evidence="4" type="ORF">R4Z09_14225</name>
</gene>
<keyword evidence="5" id="KW-1185">Reference proteome</keyword>
<evidence type="ECO:0000313" key="4">
    <source>
        <dbReference type="EMBL" id="WVX84041.1"/>
    </source>
</evidence>
<dbReference type="RefSeq" id="WP_338452913.1">
    <property type="nucleotide sequence ID" value="NZ_CP137640.1"/>
</dbReference>
<evidence type="ECO:0000313" key="5">
    <source>
        <dbReference type="Proteomes" id="UP001357223"/>
    </source>
</evidence>
<name>A0ABZ2CJR3_9BACI</name>